<evidence type="ECO:0000313" key="2">
    <source>
        <dbReference type="EMBL" id="KAF7318106.1"/>
    </source>
</evidence>
<dbReference type="Proteomes" id="UP000613580">
    <property type="component" value="Unassembled WGS sequence"/>
</dbReference>
<proteinExistence type="predicted"/>
<feature type="region of interest" description="Disordered" evidence="1">
    <location>
        <begin position="112"/>
        <end position="180"/>
    </location>
</feature>
<feature type="compositionally biased region" description="Polar residues" evidence="1">
    <location>
        <begin position="159"/>
        <end position="169"/>
    </location>
</feature>
<accession>A0A8H6WIG4</accession>
<keyword evidence="3" id="KW-1185">Reference proteome</keyword>
<dbReference type="AlphaFoldDB" id="A0A8H6WIG4"/>
<feature type="compositionally biased region" description="Basic and acidic residues" evidence="1">
    <location>
        <begin position="139"/>
        <end position="155"/>
    </location>
</feature>
<evidence type="ECO:0000256" key="1">
    <source>
        <dbReference type="SAM" id="MobiDB-lite"/>
    </source>
</evidence>
<sequence>MLRRVLNEQNGEVVLQSMAGDAEDASSRMNTVTVTWCDHHLLASLDTRCPQPASSSDSYLEMRVARCPSTRALDAPPTPFSAQMCVYSHLTNTQANNVSTFSFRIYIRNSPNNHDDEVVSEDAGDDDDWHLQAGVSGANEEHEGLRDLRGRERGRGSRNNTLATPRTASTPPPHEREFGR</sequence>
<evidence type="ECO:0000313" key="3">
    <source>
        <dbReference type="Proteomes" id="UP000613580"/>
    </source>
</evidence>
<organism evidence="2 3">
    <name type="scientific">Mycena chlorophos</name>
    <name type="common">Agaric fungus</name>
    <name type="synonym">Agaricus chlorophos</name>
    <dbReference type="NCBI Taxonomy" id="658473"/>
    <lineage>
        <taxon>Eukaryota</taxon>
        <taxon>Fungi</taxon>
        <taxon>Dikarya</taxon>
        <taxon>Basidiomycota</taxon>
        <taxon>Agaricomycotina</taxon>
        <taxon>Agaricomycetes</taxon>
        <taxon>Agaricomycetidae</taxon>
        <taxon>Agaricales</taxon>
        <taxon>Marasmiineae</taxon>
        <taxon>Mycenaceae</taxon>
        <taxon>Mycena</taxon>
    </lineage>
</organism>
<feature type="compositionally biased region" description="Acidic residues" evidence="1">
    <location>
        <begin position="118"/>
        <end position="128"/>
    </location>
</feature>
<name>A0A8H6WIG4_MYCCL</name>
<reference evidence="2" key="1">
    <citation type="submission" date="2020-05" db="EMBL/GenBank/DDBJ databases">
        <title>Mycena genomes resolve the evolution of fungal bioluminescence.</title>
        <authorList>
            <person name="Tsai I.J."/>
        </authorList>
    </citation>
    <scope>NUCLEOTIDE SEQUENCE</scope>
    <source>
        <strain evidence="2">110903Hualien_Pintung</strain>
    </source>
</reference>
<dbReference type="EMBL" id="JACAZE010000004">
    <property type="protein sequence ID" value="KAF7318106.1"/>
    <property type="molecule type" value="Genomic_DNA"/>
</dbReference>
<comment type="caution">
    <text evidence="2">The sequence shown here is derived from an EMBL/GenBank/DDBJ whole genome shotgun (WGS) entry which is preliminary data.</text>
</comment>
<gene>
    <name evidence="2" type="ORF">HMN09_00318500</name>
</gene>
<protein>
    <submittedName>
        <fullName evidence="2">Uncharacterized protein</fullName>
    </submittedName>
</protein>